<evidence type="ECO:0000256" key="1">
    <source>
        <dbReference type="ARBA" id="ARBA00022741"/>
    </source>
</evidence>
<accession>A0A1M5YZH9</accession>
<dbReference type="SUPFAM" id="SSF52540">
    <property type="entry name" value="P-loop containing nucleoside triphosphate hydrolases"/>
    <property type="match status" value="1"/>
</dbReference>
<dbReference type="GO" id="GO:0005524">
    <property type="term" value="F:ATP binding"/>
    <property type="evidence" value="ECO:0007669"/>
    <property type="project" value="UniProtKB-KW"/>
</dbReference>
<dbReference type="RefSeq" id="WP_073019738.1">
    <property type="nucleotide sequence ID" value="NZ_FQXU01000007.1"/>
</dbReference>
<organism evidence="4 5">
    <name type="scientific">Clostridium intestinale DSM 6191</name>
    <dbReference type="NCBI Taxonomy" id="1121320"/>
    <lineage>
        <taxon>Bacteria</taxon>
        <taxon>Bacillati</taxon>
        <taxon>Bacillota</taxon>
        <taxon>Clostridia</taxon>
        <taxon>Eubacteriales</taxon>
        <taxon>Clostridiaceae</taxon>
        <taxon>Clostridium</taxon>
    </lineage>
</organism>
<keyword evidence="2" id="KW-0067">ATP-binding</keyword>
<reference evidence="4 5" key="1">
    <citation type="submission" date="2016-11" db="EMBL/GenBank/DDBJ databases">
        <authorList>
            <person name="Jaros S."/>
            <person name="Januszkiewicz K."/>
            <person name="Wedrychowicz H."/>
        </authorList>
    </citation>
    <scope>NUCLEOTIDE SEQUENCE [LARGE SCALE GENOMIC DNA]</scope>
    <source>
        <strain evidence="4 5">DSM 6191</strain>
    </source>
</reference>
<evidence type="ECO:0000313" key="4">
    <source>
        <dbReference type="EMBL" id="SHI17457.1"/>
    </source>
</evidence>
<name>A0A1M5YZH9_9CLOT</name>
<protein>
    <submittedName>
        <fullName evidence="4">Stage III sporulation protein AA</fullName>
    </submittedName>
</protein>
<dbReference type="Gene3D" id="3.40.50.300">
    <property type="entry name" value="P-loop containing nucleotide triphosphate hydrolases"/>
    <property type="match status" value="1"/>
</dbReference>
<dbReference type="InterPro" id="IPR027417">
    <property type="entry name" value="P-loop_NTPase"/>
</dbReference>
<feature type="domain" description="Stage III sporulation protein AA AAA+ ATPase" evidence="3">
    <location>
        <begin position="3"/>
        <end position="294"/>
    </location>
</feature>
<dbReference type="EMBL" id="FQXU01000007">
    <property type="protein sequence ID" value="SHI17457.1"/>
    <property type="molecule type" value="Genomic_DNA"/>
</dbReference>
<proteinExistence type="predicted"/>
<dbReference type="Pfam" id="PF19568">
    <property type="entry name" value="Spore_III_AA"/>
    <property type="match status" value="1"/>
</dbReference>
<dbReference type="PANTHER" id="PTHR20953">
    <property type="entry name" value="KINASE-RELATED"/>
    <property type="match status" value="1"/>
</dbReference>
<evidence type="ECO:0000259" key="3">
    <source>
        <dbReference type="Pfam" id="PF19568"/>
    </source>
</evidence>
<dbReference type="AlphaFoldDB" id="A0A1M5YZH9"/>
<dbReference type="InterPro" id="IPR045735">
    <property type="entry name" value="Spore_III_AA_AAA+_ATPase"/>
</dbReference>
<dbReference type="NCBIfam" id="TIGR02858">
    <property type="entry name" value="spore_III_AA"/>
    <property type="match status" value="1"/>
</dbReference>
<evidence type="ECO:0000313" key="5">
    <source>
        <dbReference type="Proteomes" id="UP000184241"/>
    </source>
</evidence>
<evidence type="ECO:0000256" key="2">
    <source>
        <dbReference type="ARBA" id="ARBA00022840"/>
    </source>
</evidence>
<sequence length="301" mass="33799">MDRYNSIIEILPETILNKIRQIDMNILQELRIKVGLPLILETNVGEKVIDYICRYEDLKTITQRVSKYSMYAFEEDIRQGFITIKGGHRIGLTGEWVIEKEKVKTIRNISSLNIRVTKEILGAADSVIPYITSKNTVINTIIISPPKCGKTTLLRDITRTLSNGISSRGFKGKKISVIDERSEIGACFKGIPQMDLGIRTDVFDNCIKSEGMFMAIRSMSPEVIICDEIGTSKDVDALIKAFSSGVNIITSIHGYGIKDLYNREIFKDLLINRVIKRVVVLSNNKGPGTIEQIKELGEGRV</sequence>
<dbReference type="Proteomes" id="UP000184241">
    <property type="component" value="Unassembled WGS sequence"/>
</dbReference>
<keyword evidence="1" id="KW-0547">Nucleotide-binding</keyword>
<dbReference type="PANTHER" id="PTHR20953:SF3">
    <property type="entry name" value="P-LOOP CONTAINING NUCLEOSIDE TRIPHOSPHATE HYDROLASES SUPERFAMILY PROTEIN"/>
    <property type="match status" value="1"/>
</dbReference>
<gene>
    <name evidence="4" type="ORF">SAMN02745941_02387</name>
</gene>
<dbReference type="InterPro" id="IPR014217">
    <property type="entry name" value="Spore_III_AA"/>
</dbReference>